<feature type="signal peptide" evidence="2">
    <location>
        <begin position="1"/>
        <end position="21"/>
    </location>
</feature>
<dbReference type="PROSITE" id="PS50887">
    <property type="entry name" value="GGDEF"/>
    <property type="match status" value="1"/>
</dbReference>
<gene>
    <name evidence="6" type="ORF">JWV37_04435</name>
</gene>
<organism evidence="6 7">
    <name type="scientific">Sulfurospirillum tamanense</name>
    <dbReference type="NCBI Taxonomy" id="2813362"/>
    <lineage>
        <taxon>Bacteria</taxon>
        <taxon>Pseudomonadati</taxon>
        <taxon>Campylobacterota</taxon>
        <taxon>Epsilonproteobacteria</taxon>
        <taxon>Campylobacterales</taxon>
        <taxon>Sulfurospirillaceae</taxon>
        <taxon>Sulfurospirillum</taxon>
    </lineage>
</organism>
<dbReference type="Pfam" id="PF00989">
    <property type="entry name" value="PAS"/>
    <property type="match status" value="1"/>
</dbReference>
<dbReference type="RefSeq" id="WP_205458567.1">
    <property type="nucleotide sequence ID" value="NZ_JAFHKK010000006.1"/>
</dbReference>
<evidence type="ECO:0000256" key="1">
    <source>
        <dbReference type="SAM" id="Phobius"/>
    </source>
</evidence>
<dbReference type="SMART" id="SM00086">
    <property type="entry name" value="PAC"/>
    <property type="match status" value="1"/>
</dbReference>
<evidence type="ECO:0000313" key="7">
    <source>
        <dbReference type="Proteomes" id="UP000703590"/>
    </source>
</evidence>
<evidence type="ECO:0000259" key="3">
    <source>
        <dbReference type="PROSITE" id="PS50112"/>
    </source>
</evidence>
<dbReference type="SMART" id="SM00267">
    <property type="entry name" value="GGDEF"/>
    <property type="match status" value="1"/>
</dbReference>
<reference evidence="6 7" key="3">
    <citation type="submission" date="2021-02" db="EMBL/GenBank/DDBJ databases">
        <authorList>
            <person name="Merkel A.Y."/>
        </authorList>
    </citation>
    <scope>NUCLEOTIDE SEQUENCE [LARGE SCALE GENOMIC DNA]</scope>
    <source>
        <strain evidence="6 7">T05b</strain>
    </source>
</reference>
<reference evidence="7" key="2">
    <citation type="submission" date="2021-02" db="EMBL/GenBank/DDBJ databases">
        <title>Sulfurospirillum tamanensis sp. nov.</title>
        <authorList>
            <person name="Merkel A.Y."/>
        </authorList>
    </citation>
    <scope>NUCLEOTIDE SEQUENCE [LARGE SCALE GENOMIC DNA]</scope>
    <source>
        <strain evidence="7">T05b</strain>
    </source>
</reference>
<dbReference type="Gene3D" id="3.40.190.10">
    <property type="entry name" value="Periplasmic binding protein-like II"/>
    <property type="match status" value="2"/>
</dbReference>
<keyword evidence="1" id="KW-0812">Transmembrane</keyword>
<dbReference type="InterPro" id="IPR043128">
    <property type="entry name" value="Rev_trsase/Diguanyl_cyclase"/>
</dbReference>
<dbReference type="SUPFAM" id="SSF55785">
    <property type="entry name" value="PYP-like sensor domain (PAS domain)"/>
    <property type="match status" value="1"/>
</dbReference>
<evidence type="ECO:0000313" key="6">
    <source>
        <dbReference type="EMBL" id="MBN2964022.1"/>
    </source>
</evidence>
<dbReference type="SMART" id="SM00091">
    <property type="entry name" value="PAS"/>
    <property type="match status" value="1"/>
</dbReference>
<evidence type="ECO:0000259" key="5">
    <source>
        <dbReference type="PROSITE" id="PS50887"/>
    </source>
</evidence>
<dbReference type="InterPro" id="IPR035965">
    <property type="entry name" value="PAS-like_dom_sf"/>
</dbReference>
<comment type="caution">
    <text evidence="6">The sequence shown here is derived from an EMBL/GenBank/DDBJ whole genome shotgun (WGS) entry which is preliminary data.</text>
</comment>
<dbReference type="CDD" id="cd00130">
    <property type="entry name" value="PAS"/>
    <property type="match status" value="1"/>
</dbReference>
<feature type="domain" description="GGDEF" evidence="5">
    <location>
        <begin position="465"/>
        <end position="607"/>
    </location>
</feature>
<dbReference type="PROSITE" id="PS50113">
    <property type="entry name" value="PAC"/>
    <property type="match status" value="1"/>
</dbReference>
<dbReference type="Pfam" id="PF00497">
    <property type="entry name" value="SBP_bac_3"/>
    <property type="match status" value="1"/>
</dbReference>
<keyword evidence="2" id="KW-0732">Signal</keyword>
<dbReference type="Gene3D" id="3.30.70.270">
    <property type="match status" value="1"/>
</dbReference>
<protein>
    <submittedName>
        <fullName evidence="6">Diguanylate cyclase</fullName>
    </submittedName>
</protein>
<dbReference type="PANTHER" id="PTHR46663:SF3">
    <property type="entry name" value="SLL0267 PROTEIN"/>
    <property type="match status" value="1"/>
</dbReference>
<dbReference type="SUPFAM" id="SSF53850">
    <property type="entry name" value="Periplasmic binding protein-like II"/>
    <property type="match status" value="1"/>
</dbReference>
<keyword evidence="1" id="KW-0472">Membrane</keyword>
<dbReference type="SMART" id="SM00062">
    <property type="entry name" value="PBPb"/>
    <property type="match status" value="1"/>
</dbReference>
<dbReference type="InterPro" id="IPR000014">
    <property type="entry name" value="PAS"/>
</dbReference>
<dbReference type="Pfam" id="PF00990">
    <property type="entry name" value="GGDEF"/>
    <property type="match status" value="1"/>
</dbReference>
<dbReference type="Proteomes" id="UP000703590">
    <property type="component" value="Unassembled WGS sequence"/>
</dbReference>
<dbReference type="NCBIfam" id="TIGR00229">
    <property type="entry name" value="sensory_box"/>
    <property type="match status" value="1"/>
</dbReference>
<dbReference type="CDD" id="cd01949">
    <property type="entry name" value="GGDEF"/>
    <property type="match status" value="1"/>
</dbReference>
<dbReference type="InterPro" id="IPR013767">
    <property type="entry name" value="PAS_fold"/>
</dbReference>
<proteinExistence type="predicted"/>
<dbReference type="PROSITE" id="PS50112">
    <property type="entry name" value="PAS"/>
    <property type="match status" value="1"/>
</dbReference>
<feature type="domain" description="PAS" evidence="3">
    <location>
        <begin position="302"/>
        <end position="372"/>
    </location>
</feature>
<evidence type="ECO:0000256" key="2">
    <source>
        <dbReference type="SAM" id="SignalP"/>
    </source>
</evidence>
<dbReference type="CDD" id="cd01007">
    <property type="entry name" value="PBP2_BvgS_HisK_like"/>
    <property type="match status" value="1"/>
</dbReference>
<dbReference type="InterPro" id="IPR000700">
    <property type="entry name" value="PAS-assoc_C"/>
</dbReference>
<sequence length="608" mass="69374">MKVIHLFLLTLFFFHAPTLLANAPLASLTQSERAWLAENPTIRVGMDSDYAPYEWLGADGHFVGMAVDYLHLMEQKLGVRFEIIKGKSWDEAIEMTKRGEIDLLTSIVQTPERLKHFTFSPPYRNTRTMIVDNGQGHFIGDLKHLASKRVAIEKGYFTQEMLTTHYPQIELVLVGSTAQALRYVLEGKADAYVGDMSAIDYAMWAEGLQGLRFSGQTEFASEHRFAFSKHSPHVASIINKGMASITEEERNAIYNRWIGMRIQQGVKAQTLMLYGAFVGLLALVFGVMYYRLRREIQHRKAMEKHYRHLAEDVLDVIWRTDGELRVTYISPSDERLRGFKAEEVLGTHVFEMFTPEGVEILKVQMRKRAEAEAKGSPIDFARFQVQHVCKDGSLIWGEILSKPERNEKGEIIGYHGITREMTEQKLLQEQIRNLAFYDALTQLPNRLLLTERLHQVHLNNKRESCYSAVMFLDLDNFKSLNDTHGHSVGDLLLCQVAERLKQCVREVDTVARFGGDEFVVLLGGLHEEKEIAERYAENVAQKISKSLCTTYILNAQDQRVEHHCTASIGIVVFDAAKESEDDILKHADTAMYKAKESGKNTICMWGYL</sequence>
<dbReference type="Gene3D" id="3.30.450.20">
    <property type="entry name" value="PAS domain"/>
    <property type="match status" value="1"/>
</dbReference>
<keyword evidence="7" id="KW-1185">Reference proteome</keyword>
<keyword evidence="1" id="KW-1133">Transmembrane helix</keyword>
<dbReference type="InterPro" id="IPR029787">
    <property type="entry name" value="Nucleotide_cyclase"/>
</dbReference>
<name>A0ABS2WR17_9BACT</name>
<reference evidence="6 7" key="1">
    <citation type="submission" date="2021-02" db="EMBL/GenBank/DDBJ databases">
        <title>Sulfurospirillum tamanensis sp. nov.</title>
        <authorList>
            <person name="Frolova A."/>
            <person name="Merkel A."/>
            <person name="Slobodkin A."/>
        </authorList>
    </citation>
    <scope>NUCLEOTIDE SEQUENCE [LARGE SCALE GENOMIC DNA]</scope>
    <source>
        <strain evidence="6 7">T05b</strain>
    </source>
</reference>
<dbReference type="InterPro" id="IPR001610">
    <property type="entry name" value="PAC"/>
</dbReference>
<dbReference type="InterPro" id="IPR000160">
    <property type="entry name" value="GGDEF_dom"/>
</dbReference>
<dbReference type="InterPro" id="IPR052163">
    <property type="entry name" value="DGC-Regulatory_Protein"/>
</dbReference>
<dbReference type="PANTHER" id="PTHR46663">
    <property type="entry name" value="DIGUANYLATE CYCLASE DGCT-RELATED"/>
    <property type="match status" value="1"/>
</dbReference>
<evidence type="ECO:0000259" key="4">
    <source>
        <dbReference type="PROSITE" id="PS50113"/>
    </source>
</evidence>
<feature type="domain" description="PAC" evidence="4">
    <location>
        <begin position="381"/>
        <end position="433"/>
    </location>
</feature>
<dbReference type="InterPro" id="IPR001638">
    <property type="entry name" value="Solute-binding_3/MltF_N"/>
</dbReference>
<dbReference type="NCBIfam" id="TIGR00254">
    <property type="entry name" value="GGDEF"/>
    <property type="match status" value="1"/>
</dbReference>
<feature type="transmembrane region" description="Helical" evidence="1">
    <location>
        <begin position="271"/>
        <end position="292"/>
    </location>
</feature>
<dbReference type="EMBL" id="JAFHKK010000006">
    <property type="protein sequence ID" value="MBN2964022.1"/>
    <property type="molecule type" value="Genomic_DNA"/>
</dbReference>
<feature type="chain" id="PRO_5045284061" evidence="2">
    <location>
        <begin position="22"/>
        <end position="608"/>
    </location>
</feature>
<accession>A0ABS2WR17</accession>
<dbReference type="SUPFAM" id="SSF55073">
    <property type="entry name" value="Nucleotide cyclase"/>
    <property type="match status" value="1"/>
</dbReference>